<feature type="region of interest" description="Disordered" evidence="1">
    <location>
        <begin position="42"/>
        <end position="61"/>
    </location>
</feature>
<dbReference type="InterPro" id="IPR053257">
    <property type="entry name" value="Cu-only_SOD"/>
</dbReference>
<dbReference type="PANTHER" id="PTHR20910:SF1">
    <property type="entry name" value="SUPEROXIDE DISMUTASE COPPER_ZINC BINDING DOMAIN-CONTAINING PROTEIN"/>
    <property type="match status" value="1"/>
</dbReference>
<proteinExistence type="predicted"/>
<name>A0A4P9Y355_9FUNG</name>
<keyword evidence="4" id="KW-1185">Reference proteome</keyword>
<feature type="signal peptide" evidence="2">
    <location>
        <begin position="1"/>
        <end position="25"/>
    </location>
</feature>
<protein>
    <submittedName>
        <fullName evidence="3">Uncharacterized protein</fullName>
    </submittedName>
</protein>
<dbReference type="SUPFAM" id="SSF49329">
    <property type="entry name" value="Cu,Zn superoxide dismutase-like"/>
    <property type="match status" value="1"/>
</dbReference>
<dbReference type="AlphaFoldDB" id="A0A4P9Y355"/>
<accession>A0A4P9Y355</accession>
<dbReference type="Proteomes" id="UP000267251">
    <property type="component" value="Unassembled WGS sequence"/>
</dbReference>
<gene>
    <name evidence="3" type="ORF">BJ684DRAFT_16465</name>
</gene>
<dbReference type="OrthoDB" id="159229at2759"/>
<organism evidence="3 4">
    <name type="scientific">Piptocephalis cylindrospora</name>
    <dbReference type="NCBI Taxonomy" id="1907219"/>
    <lineage>
        <taxon>Eukaryota</taxon>
        <taxon>Fungi</taxon>
        <taxon>Fungi incertae sedis</taxon>
        <taxon>Zoopagomycota</taxon>
        <taxon>Zoopagomycotina</taxon>
        <taxon>Zoopagomycetes</taxon>
        <taxon>Zoopagales</taxon>
        <taxon>Piptocephalidaceae</taxon>
        <taxon>Piptocephalis</taxon>
    </lineage>
</organism>
<sequence length="270" mass="28296">MYLLTSYSALLALLIILGVLNSTKAQQVADIGQLARPSNQTLDASSLASHNTPTASDMASSTPGEALSLVAQFGNQASNGINGTVEIRMAAHQDSPIDKTKDVDMTLTGFPAAGFYYLSINEFPIESEGDCSSAGRIYDPDGVLGNQTSPPPSSCRPTIAGDCSLGDLSGKWKAIRVTNQTQASSSPLILKYRDPSLMFEGANSIVNRSVVIRGSDGSSRIACSNLITQMSAAKIAPDAQGVPRAQANDASRSRISLSLLLCLFSSVVYG</sequence>
<feature type="chain" id="PRO_5020675014" evidence="2">
    <location>
        <begin position="26"/>
        <end position="270"/>
    </location>
</feature>
<evidence type="ECO:0000256" key="1">
    <source>
        <dbReference type="SAM" id="MobiDB-lite"/>
    </source>
</evidence>
<keyword evidence="2" id="KW-0732">Signal</keyword>
<dbReference type="PANTHER" id="PTHR20910">
    <property type="entry name" value="AGAP001623-PA"/>
    <property type="match status" value="1"/>
</dbReference>
<evidence type="ECO:0000313" key="3">
    <source>
        <dbReference type="EMBL" id="RKP13104.1"/>
    </source>
</evidence>
<dbReference type="GO" id="GO:0006801">
    <property type="term" value="P:superoxide metabolic process"/>
    <property type="evidence" value="ECO:0007669"/>
    <property type="project" value="InterPro"/>
</dbReference>
<evidence type="ECO:0000256" key="2">
    <source>
        <dbReference type="SAM" id="SignalP"/>
    </source>
</evidence>
<dbReference type="Gene3D" id="2.60.40.200">
    <property type="entry name" value="Superoxide dismutase, copper/zinc binding domain"/>
    <property type="match status" value="1"/>
</dbReference>
<reference evidence="4" key="1">
    <citation type="journal article" date="2018" name="Nat. Microbiol.">
        <title>Leveraging single-cell genomics to expand the fungal tree of life.</title>
        <authorList>
            <person name="Ahrendt S.R."/>
            <person name="Quandt C.A."/>
            <person name="Ciobanu D."/>
            <person name="Clum A."/>
            <person name="Salamov A."/>
            <person name="Andreopoulos B."/>
            <person name="Cheng J.F."/>
            <person name="Woyke T."/>
            <person name="Pelin A."/>
            <person name="Henrissat B."/>
            <person name="Reynolds N.K."/>
            <person name="Benny G.L."/>
            <person name="Smith M.E."/>
            <person name="James T.Y."/>
            <person name="Grigoriev I.V."/>
        </authorList>
    </citation>
    <scope>NUCLEOTIDE SEQUENCE [LARGE SCALE GENOMIC DNA]</scope>
</reference>
<dbReference type="GO" id="GO:0046872">
    <property type="term" value="F:metal ion binding"/>
    <property type="evidence" value="ECO:0007669"/>
    <property type="project" value="InterPro"/>
</dbReference>
<evidence type="ECO:0000313" key="4">
    <source>
        <dbReference type="Proteomes" id="UP000267251"/>
    </source>
</evidence>
<dbReference type="InterPro" id="IPR036423">
    <property type="entry name" value="SOD-like_Cu/Zn_dom_sf"/>
</dbReference>
<dbReference type="EMBL" id="KZ988108">
    <property type="protein sequence ID" value="RKP13104.1"/>
    <property type="molecule type" value="Genomic_DNA"/>
</dbReference>